<gene>
    <name evidence="1" type="ORF">HNQ92_002605</name>
</gene>
<keyword evidence="2" id="KW-1185">Reference proteome</keyword>
<sequence>MKPRSIIVIRIPEREQQRCLDYLESSAHESKIITPLCRQINLTEALYQVLTDLVDAGFELLDVEGYTITRYEKETGEWKYPFAVLLNQELSEFDPAQLLPEERQVLEVLHASLAAKGLLHPDLLEQAPNYLELCRLLRMPFFLVVQPDKLAHFSTLDLQALGIGRPWEQSRLIRFGPGVI</sequence>
<organism evidence="1 2">
    <name type="scientific">Rhabdobacter roseus</name>
    <dbReference type="NCBI Taxonomy" id="1655419"/>
    <lineage>
        <taxon>Bacteria</taxon>
        <taxon>Pseudomonadati</taxon>
        <taxon>Bacteroidota</taxon>
        <taxon>Cytophagia</taxon>
        <taxon>Cytophagales</taxon>
        <taxon>Cytophagaceae</taxon>
        <taxon>Rhabdobacter</taxon>
    </lineage>
</organism>
<dbReference type="AlphaFoldDB" id="A0A840TSB5"/>
<evidence type="ECO:0000313" key="1">
    <source>
        <dbReference type="EMBL" id="MBB5284462.1"/>
    </source>
</evidence>
<evidence type="ECO:0000313" key="2">
    <source>
        <dbReference type="Proteomes" id="UP000557307"/>
    </source>
</evidence>
<proteinExistence type="predicted"/>
<dbReference type="EMBL" id="JACHGF010000003">
    <property type="protein sequence ID" value="MBB5284462.1"/>
    <property type="molecule type" value="Genomic_DNA"/>
</dbReference>
<comment type="caution">
    <text evidence="1">The sequence shown here is derived from an EMBL/GenBank/DDBJ whole genome shotgun (WGS) entry which is preliminary data.</text>
</comment>
<dbReference type="Proteomes" id="UP000557307">
    <property type="component" value="Unassembled WGS sequence"/>
</dbReference>
<reference evidence="1 2" key="1">
    <citation type="submission" date="2020-08" db="EMBL/GenBank/DDBJ databases">
        <title>Genomic Encyclopedia of Type Strains, Phase IV (KMG-IV): sequencing the most valuable type-strain genomes for metagenomic binning, comparative biology and taxonomic classification.</title>
        <authorList>
            <person name="Goeker M."/>
        </authorList>
    </citation>
    <scope>NUCLEOTIDE SEQUENCE [LARGE SCALE GENOMIC DNA]</scope>
    <source>
        <strain evidence="1 2">DSM 105074</strain>
    </source>
</reference>
<accession>A0A840TSB5</accession>
<protein>
    <submittedName>
        <fullName evidence="1">Uncharacterized protein</fullName>
    </submittedName>
</protein>
<name>A0A840TSB5_9BACT</name>